<dbReference type="Pfam" id="PF03176">
    <property type="entry name" value="MMPL"/>
    <property type="match status" value="2"/>
</dbReference>
<protein>
    <submittedName>
        <fullName evidence="11">MMPL family transporter</fullName>
    </submittedName>
</protein>
<feature type="transmembrane region" description="Helical" evidence="8">
    <location>
        <begin position="631"/>
        <end position="652"/>
    </location>
</feature>
<dbReference type="Proteomes" id="UP000334019">
    <property type="component" value="Chromosome"/>
</dbReference>
<feature type="transmembrane region" description="Helical" evidence="8">
    <location>
        <begin position="567"/>
        <end position="588"/>
    </location>
</feature>
<dbReference type="EMBL" id="CP045851">
    <property type="protein sequence ID" value="QGG94485.1"/>
    <property type="molecule type" value="Genomic_DNA"/>
</dbReference>
<evidence type="ECO:0000256" key="8">
    <source>
        <dbReference type="SAM" id="Phobius"/>
    </source>
</evidence>
<evidence type="ECO:0000256" key="1">
    <source>
        <dbReference type="ARBA" id="ARBA00004651"/>
    </source>
</evidence>
<feature type="transmembrane region" description="Helical" evidence="8">
    <location>
        <begin position="673"/>
        <end position="695"/>
    </location>
</feature>
<proteinExistence type="inferred from homology"/>
<keyword evidence="12" id="KW-1185">Reference proteome</keyword>
<feature type="region of interest" description="Disordered" evidence="7">
    <location>
        <begin position="754"/>
        <end position="783"/>
    </location>
</feature>
<dbReference type="PANTHER" id="PTHR33406">
    <property type="entry name" value="MEMBRANE PROTEIN MJ1562-RELATED"/>
    <property type="match status" value="1"/>
</dbReference>
<evidence type="ECO:0000256" key="3">
    <source>
        <dbReference type="ARBA" id="ARBA00022475"/>
    </source>
</evidence>
<evidence type="ECO:0000256" key="5">
    <source>
        <dbReference type="ARBA" id="ARBA00022989"/>
    </source>
</evidence>
<feature type="transmembrane region" description="Helical" evidence="8">
    <location>
        <begin position="701"/>
        <end position="724"/>
    </location>
</feature>
<dbReference type="RefSeq" id="WP_153758591.1">
    <property type="nucleotide sequence ID" value="NZ_CP045851.1"/>
</dbReference>
<feature type="chain" id="PRO_5024382079" evidence="9">
    <location>
        <begin position="30"/>
        <end position="783"/>
    </location>
</feature>
<comment type="similarity">
    <text evidence="2">Belongs to the resistance-nodulation-cell division (RND) (TC 2.A.6) family. MmpL subfamily.</text>
</comment>
<dbReference type="PROSITE" id="PS50156">
    <property type="entry name" value="SSD"/>
    <property type="match status" value="1"/>
</dbReference>
<dbReference type="InterPro" id="IPR004869">
    <property type="entry name" value="MMPL_dom"/>
</dbReference>
<evidence type="ECO:0000259" key="10">
    <source>
        <dbReference type="PROSITE" id="PS50156"/>
    </source>
</evidence>
<feature type="domain" description="SSD" evidence="10">
    <location>
        <begin position="201"/>
        <end position="322"/>
    </location>
</feature>
<organism evidence="11 12">
    <name type="scientific">Actinomarinicola tropica</name>
    <dbReference type="NCBI Taxonomy" id="2789776"/>
    <lineage>
        <taxon>Bacteria</taxon>
        <taxon>Bacillati</taxon>
        <taxon>Actinomycetota</taxon>
        <taxon>Acidimicrobiia</taxon>
        <taxon>Acidimicrobiales</taxon>
        <taxon>Iamiaceae</taxon>
        <taxon>Actinomarinicola</taxon>
    </lineage>
</organism>
<feature type="transmembrane region" description="Helical" evidence="8">
    <location>
        <begin position="404"/>
        <end position="422"/>
    </location>
</feature>
<evidence type="ECO:0000256" key="7">
    <source>
        <dbReference type="SAM" id="MobiDB-lite"/>
    </source>
</evidence>
<feature type="transmembrane region" description="Helical" evidence="8">
    <location>
        <begin position="173"/>
        <end position="192"/>
    </location>
</feature>
<evidence type="ECO:0000256" key="2">
    <source>
        <dbReference type="ARBA" id="ARBA00010157"/>
    </source>
</evidence>
<feature type="transmembrane region" description="Helical" evidence="8">
    <location>
        <begin position="297"/>
        <end position="320"/>
    </location>
</feature>
<feature type="transmembrane region" description="Helical" evidence="8">
    <location>
        <begin position="223"/>
        <end position="244"/>
    </location>
</feature>
<dbReference type="InterPro" id="IPR000731">
    <property type="entry name" value="SSD"/>
</dbReference>
<evidence type="ECO:0000313" key="11">
    <source>
        <dbReference type="EMBL" id="QGG94485.1"/>
    </source>
</evidence>
<feature type="transmembrane region" description="Helical" evidence="8">
    <location>
        <begin position="356"/>
        <end position="375"/>
    </location>
</feature>
<sequence>MLARLGRLCFRRRRLVVVAWLALVLGVHAAGQVTGTSYDDAFNIPASESRDGFDLIDEHFGDVGNGFGGTIVFRSERGVDDPAVRRAMEEMFARAAELEGVVVSSPYDDPLGLHTSPDGTVAYAEVNLVGEVDQTRGTEIGDDLRRLAPELDGLTVEIGGAILGEFEPPNAELIGLAFAIVVLILSFGSVLAMGLPIGVALFGVATGAGIIALVSNLTSIPDLTTMLGAMIGLGVGIDYALFIVTRYREGTHHGHDPEEATLLAIDSAGRAVLFAGTTVVISLLGMLIIGLPFISGMAIGASATVAMTMAASVTLLPALLGFAQHRVEVTRWRGLIAAGFVALALLGAGIGVQPLLVGAPLAVVVLLAGVAVAPLRREVPRRPPRPVRETLPHRWSRLVQSRPWVGLLAGAAFLVVLAVPVLDLQLGFSDEGNFPTSTTTRRAYDLLAEGFGPGVNGPLVVVAEADGAGGAVGAQQVADAVAAADGVAQVFPVFPSDLAAPTDAPAFLVQVIPSTSPQDPATAALVERLRDDVIPAAAEGTGLEVRLTGAVAANIDFTEYLEGRMPWFFGAVLALSFLLLMAVFRSLLVPIKAVVMNLLSIASAYGVVVAVFQWGWFGDLFGIAGAPIEPFVPMMLFAIVFGLSMDYEVFLLSRVKEEFDRTGDPVGSVADGLAATARVITAAAAIMVVVFGSFVFEDDRIIKLFGLGLAAAVLLDASVVRMLLVPSTMALLGRRNWWLPAWLDRLLPRIDVEGPAHEPDDDLTQGESPAAEGELSASGAVSR</sequence>
<dbReference type="KEGG" id="atq:GH723_04850"/>
<keyword evidence="6 8" id="KW-0472">Membrane</keyword>
<accession>A0A5Q2RMQ1</accession>
<reference evidence="11 12" key="1">
    <citation type="submission" date="2019-11" db="EMBL/GenBank/DDBJ databases">
        <authorList>
            <person name="He Y."/>
        </authorList>
    </citation>
    <scope>NUCLEOTIDE SEQUENCE [LARGE SCALE GENOMIC DNA]</scope>
    <source>
        <strain evidence="11 12">SCSIO 58843</strain>
    </source>
</reference>
<feature type="transmembrane region" description="Helical" evidence="8">
    <location>
        <begin position="199"/>
        <end position="217"/>
    </location>
</feature>
<dbReference type="SUPFAM" id="SSF82866">
    <property type="entry name" value="Multidrug efflux transporter AcrB transmembrane domain"/>
    <property type="match status" value="2"/>
</dbReference>
<name>A0A5Q2RMQ1_9ACTN</name>
<keyword evidence="5 8" id="KW-1133">Transmembrane helix</keyword>
<evidence type="ECO:0000256" key="6">
    <source>
        <dbReference type="ARBA" id="ARBA00023136"/>
    </source>
</evidence>
<feature type="signal peptide" evidence="9">
    <location>
        <begin position="1"/>
        <end position="29"/>
    </location>
</feature>
<feature type="transmembrane region" description="Helical" evidence="8">
    <location>
        <begin position="595"/>
        <end position="616"/>
    </location>
</feature>
<keyword evidence="9" id="KW-0732">Signal</keyword>
<comment type="subcellular location">
    <subcellularLocation>
        <location evidence="1">Cell membrane</location>
        <topology evidence="1">Multi-pass membrane protein</topology>
    </subcellularLocation>
</comment>
<dbReference type="GO" id="GO:0005886">
    <property type="term" value="C:plasma membrane"/>
    <property type="evidence" value="ECO:0007669"/>
    <property type="project" value="UniProtKB-SubCell"/>
</dbReference>
<feature type="transmembrane region" description="Helical" evidence="8">
    <location>
        <begin position="271"/>
        <end position="291"/>
    </location>
</feature>
<feature type="transmembrane region" description="Helical" evidence="8">
    <location>
        <begin position="332"/>
        <end position="350"/>
    </location>
</feature>
<gene>
    <name evidence="11" type="ORF">GH723_04850</name>
</gene>
<dbReference type="PANTHER" id="PTHR33406:SF11">
    <property type="entry name" value="MEMBRANE PROTEIN SCO6666-RELATED"/>
    <property type="match status" value="1"/>
</dbReference>
<dbReference type="InterPro" id="IPR050545">
    <property type="entry name" value="Mycobact_MmpL"/>
</dbReference>
<keyword evidence="4 8" id="KW-0812">Transmembrane</keyword>
<evidence type="ECO:0000256" key="9">
    <source>
        <dbReference type="SAM" id="SignalP"/>
    </source>
</evidence>
<evidence type="ECO:0000313" key="12">
    <source>
        <dbReference type="Proteomes" id="UP000334019"/>
    </source>
</evidence>
<keyword evidence="3" id="KW-1003">Cell membrane</keyword>
<dbReference type="Gene3D" id="1.20.1640.10">
    <property type="entry name" value="Multidrug efflux transporter AcrB transmembrane domain"/>
    <property type="match status" value="2"/>
</dbReference>
<dbReference type="AlphaFoldDB" id="A0A5Q2RMQ1"/>
<evidence type="ECO:0000256" key="4">
    <source>
        <dbReference type="ARBA" id="ARBA00022692"/>
    </source>
</evidence>